<proteinExistence type="predicted"/>
<dbReference type="Proteomes" id="UP001062846">
    <property type="component" value="Chromosome 13"/>
</dbReference>
<name>A0ACC0L503_RHOML</name>
<evidence type="ECO:0000313" key="1">
    <source>
        <dbReference type="EMBL" id="KAI8523457.1"/>
    </source>
</evidence>
<evidence type="ECO:0000313" key="2">
    <source>
        <dbReference type="Proteomes" id="UP001062846"/>
    </source>
</evidence>
<gene>
    <name evidence="1" type="ORF">RHMOL_Rhmol13G0075000</name>
</gene>
<organism evidence="1 2">
    <name type="scientific">Rhododendron molle</name>
    <name type="common">Chinese azalea</name>
    <name type="synonym">Azalea mollis</name>
    <dbReference type="NCBI Taxonomy" id="49168"/>
    <lineage>
        <taxon>Eukaryota</taxon>
        <taxon>Viridiplantae</taxon>
        <taxon>Streptophyta</taxon>
        <taxon>Embryophyta</taxon>
        <taxon>Tracheophyta</taxon>
        <taxon>Spermatophyta</taxon>
        <taxon>Magnoliopsida</taxon>
        <taxon>eudicotyledons</taxon>
        <taxon>Gunneridae</taxon>
        <taxon>Pentapetalae</taxon>
        <taxon>asterids</taxon>
        <taxon>Ericales</taxon>
        <taxon>Ericaceae</taxon>
        <taxon>Ericoideae</taxon>
        <taxon>Rhodoreae</taxon>
        <taxon>Rhododendron</taxon>
    </lineage>
</organism>
<keyword evidence="2" id="KW-1185">Reference proteome</keyword>
<dbReference type="EMBL" id="CM046400">
    <property type="protein sequence ID" value="KAI8523457.1"/>
    <property type="molecule type" value="Genomic_DNA"/>
</dbReference>
<sequence length="851" mass="98021">MCCFEGNKKSLVDAMNKGINLREHILRLYGDNYHGDLMKLVVIGGETLDVLESWVLELFSNVKKGPPLKQEARTEVPIWKAGKLYRLEAVKDVHILNLSWTLPCLRKDYLKKSEDYLAHLIGHEGKGSLLFFLKAKGWATSMCAGVGEEGMHRSLIAYIFGMSIHLTDLGLEKIFEIIGYVYQYLKLLRQVSPQEWIFKELQDIGNMEFRFAEQQPQDDYAAELAENLHVYPPEHIIYGDYAFKVWDEEMIKYVLGFFSPENMRVDVVSKSLNKSQDFECEPWFGSRYTEEDISPLLMEMWSNPSEVDTSLHLPAKNEFIPCDFSICADKASIADANYPRCILDEPLIKFWYKLDRTFKLPRANTYFRITLQGGYNDVKNSLLTELFIHLLKDELNEIIYQASVAKLETSVSLFSDKLELKVYGFNHKLPILLSKVLAVAKSFSPTDDRFKVIKEDMERTLRNTNMKPLSHASYLRLQVLCQSFWDADEKLGLLNNLSLADLKAFIPQLLSQVCDYVDMLDSLLMTLAADVFLRITLFLSFLYSTLAAVGNYLTLVQWMKRGAILAVKLGVCLGKLYIEGLCHGNLLEEEAIHISSIFRSNFSVQPLPVDMRHKEYIMCLPPGADLVRDVKVKNKLETNSVLELYFQIEPEVGPVITKLKALSDLFDEIVEEPLFNQLRTKEQLGYVVDCSPRVTYRILGFCFRVQSSEFNPVYLQGRIESFINGLKELLDGIDDESFENYKSGLIAKLLEKDPSLQYETNRYWGQIIDKRYMFDLSEKEAEELRHIQKNDVVDWYNTYLRQSSPKCRRLAIRVWGCNADWKEANTQAPSVQVIEDLTAFKMSSTFYPSVC</sequence>
<accession>A0ACC0L503</accession>
<protein>
    <submittedName>
        <fullName evidence="1">Uncharacterized protein</fullName>
    </submittedName>
</protein>
<reference evidence="1" key="1">
    <citation type="submission" date="2022-02" db="EMBL/GenBank/DDBJ databases">
        <title>Plant Genome Project.</title>
        <authorList>
            <person name="Zhang R.-G."/>
        </authorList>
    </citation>
    <scope>NUCLEOTIDE SEQUENCE</scope>
    <source>
        <strain evidence="1">AT1</strain>
    </source>
</reference>
<comment type="caution">
    <text evidence="1">The sequence shown here is derived from an EMBL/GenBank/DDBJ whole genome shotgun (WGS) entry which is preliminary data.</text>
</comment>